<dbReference type="PANTHER" id="PTHR14359">
    <property type="entry name" value="HOMO-OLIGOMERIC FLAVIN CONTAINING CYS DECARBOXYLASE FAMILY"/>
    <property type="match status" value="1"/>
</dbReference>
<proteinExistence type="inferred from homology"/>
<name>A0A161N0U8_TRIIF</name>
<dbReference type="InterPro" id="IPR036551">
    <property type="entry name" value="Flavin_trans-like"/>
</dbReference>
<dbReference type="GO" id="GO:0015937">
    <property type="term" value="P:coenzyme A biosynthetic process"/>
    <property type="evidence" value="ECO:0007669"/>
    <property type="project" value="UniProtKB-KW"/>
</dbReference>
<dbReference type="GO" id="GO:0004633">
    <property type="term" value="F:phosphopantothenoylcysteine decarboxylase activity"/>
    <property type="evidence" value="ECO:0007669"/>
    <property type="project" value="TreeGrafter"/>
</dbReference>
<evidence type="ECO:0000259" key="4">
    <source>
        <dbReference type="Pfam" id="PF02441"/>
    </source>
</evidence>
<dbReference type="AlphaFoldDB" id="A0A161N0U8"/>
<evidence type="ECO:0000256" key="3">
    <source>
        <dbReference type="SAM" id="MobiDB-lite"/>
    </source>
</evidence>
<organism evidence="5">
    <name type="scientific">Triatoma infestans</name>
    <name type="common">Assassin bug</name>
    <dbReference type="NCBI Taxonomy" id="30076"/>
    <lineage>
        <taxon>Eukaryota</taxon>
        <taxon>Metazoa</taxon>
        <taxon>Ecdysozoa</taxon>
        <taxon>Arthropoda</taxon>
        <taxon>Hexapoda</taxon>
        <taxon>Insecta</taxon>
        <taxon>Pterygota</taxon>
        <taxon>Neoptera</taxon>
        <taxon>Paraneoptera</taxon>
        <taxon>Hemiptera</taxon>
        <taxon>Heteroptera</taxon>
        <taxon>Panheteroptera</taxon>
        <taxon>Cimicomorpha</taxon>
        <taxon>Reduviidae</taxon>
        <taxon>Triatominae</taxon>
        <taxon>Triatoma</taxon>
    </lineage>
</organism>
<evidence type="ECO:0000256" key="2">
    <source>
        <dbReference type="ARBA" id="ARBA00038350"/>
    </source>
</evidence>
<reference evidence="5" key="1">
    <citation type="submission" date="2016-04" db="EMBL/GenBank/DDBJ databases">
        <authorList>
            <person name="Calderon-Fernandez G.M.Sr."/>
        </authorList>
    </citation>
    <scope>NUCLEOTIDE SEQUENCE</scope>
    <source>
        <strain evidence="5">Int1</strain>
        <tissue evidence="5">Integument</tissue>
    </source>
</reference>
<feature type="region of interest" description="Disordered" evidence="3">
    <location>
        <begin position="1"/>
        <end position="23"/>
    </location>
</feature>
<feature type="domain" description="Flavoprotein" evidence="4">
    <location>
        <begin position="35"/>
        <end position="133"/>
    </location>
</feature>
<dbReference type="GO" id="GO:0071513">
    <property type="term" value="C:phosphopantothenoylcysteine decarboxylase complex"/>
    <property type="evidence" value="ECO:0007669"/>
    <property type="project" value="TreeGrafter"/>
</dbReference>
<dbReference type="Pfam" id="PF02441">
    <property type="entry name" value="Flavoprotein"/>
    <property type="match status" value="1"/>
</dbReference>
<dbReference type="Gene3D" id="3.40.50.1950">
    <property type="entry name" value="Flavin prenyltransferase-like"/>
    <property type="match status" value="2"/>
</dbReference>
<dbReference type="SUPFAM" id="SSF52507">
    <property type="entry name" value="Homo-oligomeric flavin-containing Cys decarboxylases, HFCD"/>
    <property type="match status" value="1"/>
</dbReference>
<dbReference type="GO" id="GO:0010181">
    <property type="term" value="F:FMN binding"/>
    <property type="evidence" value="ECO:0007669"/>
    <property type="project" value="TreeGrafter"/>
</dbReference>
<dbReference type="EMBL" id="GEMB01002587">
    <property type="protein sequence ID" value="JAS00602.1"/>
    <property type="molecule type" value="Transcribed_RNA"/>
</dbReference>
<accession>A0A161N0U8</accession>
<evidence type="ECO:0000313" key="5">
    <source>
        <dbReference type="EMBL" id="JAS00602.1"/>
    </source>
</evidence>
<feature type="non-terminal residue" evidence="5">
    <location>
        <position position="1"/>
    </location>
</feature>
<comment type="similarity">
    <text evidence="2">Belongs to the HFCD (homooligomeric flavin containing Cys decarboxylase) superfamily.</text>
</comment>
<protein>
    <submittedName>
        <fullName evidence="5">Phosphopantothenoylcysteine decarboxylase</fullName>
    </submittedName>
</protein>
<keyword evidence="1" id="KW-0173">Coenzyme A biosynthesis</keyword>
<dbReference type="PANTHER" id="PTHR14359:SF6">
    <property type="entry name" value="PHOSPHOPANTOTHENOYLCYSTEINE DECARBOXYLASE"/>
    <property type="match status" value="1"/>
</dbReference>
<evidence type="ECO:0000256" key="1">
    <source>
        <dbReference type="ARBA" id="ARBA00022993"/>
    </source>
</evidence>
<sequence>APSEKLEKLREPGSTTNEVNHDIPELSGQMDSLTVLVCGTGSVATIKLPLLITQLHNALNKVKLQVILTDKAKHFCPQTDLKNLPIDGVYTDYEWNSWTYSEKNFLLHDELAKQANILLIAPLDANTLAKIAKKLMCGDVGVGAMAEPGDIVSVVKQYFQFDEKQEIL</sequence>
<reference evidence="5" key="2">
    <citation type="journal article" date="2017" name="J. Med. Entomol.">
        <title>Transcriptome Analysis of the Triatoma infestans (Hemiptera: Reduviidae) Integument.</title>
        <authorList>
            <person name="Calderon-Fernandez G.M."/>
            <person name="Moriconi D.E."/>
            <person name="Dulbecco A.B."/>
            <person name="Juarez M.P."/>
        </authorList>
    </citation>
    <scope>NUCLEOTIDE SEQUENCE</scope>
    <source>
        <strain evidence="5">Int1</strain>
        <tissue evidence="5">Integument</tissue>
    </source>
</reference>
<feature type="compositionally biased region" description="Basic and acidic residues" evidence="3">
    <location>
        <begin position="1"/>
        <end position="11"/>
    </location>
</feature>
<dbReference type="InterPro" id="IPR003382">
    <property type="entry name" value="Flavoprotein"/>
</dbReference>